<dbReference type="Pfam" id="PF01464">
    <property type="entry name" value="SLT"/>
    <property type="match status" value="1"/>
</dbReference>
<dbReference type="PANTHER" id="PTHR37423:SF2">
    <property type="entry name" value="MEMBRANE-BOUND LYTIC MUREIN TRANSGLYCOSYLASE C"/>
    <property type="match status" value="1"/>
</dbReference>
<gene>
    <name evidence="2" type="ORF">IAC59_07215</name>
</gene>
<sequence>MTDFLDWAKVRNYPLEYEDIIDEYSAEYQLDPALVCAVIYAESGFRSDAVSVDGARGVMQIMPETGEWIASKLGESDFTVERLFEPELNIRYGCWFLNYLFYRFSGDSQKALAAYNAGQGNVDSWLARPECSPDGVTLEYIPVRETRNYVKKVKAAHDVYLELYYSDRMADQTAPAAA</sequence>
<dbReference type="EMBL" id="DVNK01000043">
    <property type="protein sequence ID" value="HIU47034.1"/>
    <property type="molecule type" value="Genomic_DNA"/>
</dbReference>
<name>A0A9D1LS67_9FIRM</name>
<accession>A0A9D1LS67</accession>
<dbReference type="Gene3D" id="1.10.530.10">
    <property type="match status" value="1"/>
</dbReference>
<dbReference type="AlphaFoldDB" id="A0A9D1LS67"/>
<comment type="caution">
    <text evidence="2">The sequence shown here is derived from an EMBL/GenBank/DDBJ whole genome shotgun (WGS) entry which is preliminary data.</text>
</comment>
<dbReference type="CDD" id="cd16896">
    <property type="entry name" value="LT_Slt70-like"/>
    <property type="match status" value="1"/>
</dbReference>
<evidence type="ECO:0000313" key="3">
    <source>
        <dbReference type="Proteomes" id="UP000824123"/>
    </source>
</evidence>
<reference evidence="2" key="2">
    <citation type="journal article" date="2021" name="PeerJ">
        <title>Extensive microbial diversity within the chicken gut microbiome revealed by metagenomics and culture.</title>
        <authorList>
            <person name="Gilroy R."/>
            <person name="Ravi A."/>
            <person name="Getino M."/>
            <person name="Pursley I."/>
            <person name="Horton D.L."/>
            <person name="Alikhan N.F."/>
            <person name="Baker D."/>
            <person name="Gharbi K."/>
            <person name="Hall N."/>
            <person name="Watson M."/>
            <person name="Adriaenssens E.M."/>
            <person name="Foster-Nyarko E."/>
            <person name="Jarju S."/>
            <person name="Secka A."/>
            <person name="Antonio M."/>
            <person name="Oren A."/>
            <person name="Chaudhuri R.R."/>
            <person name="La Ragione R."/>
            <person name="Hildebrand F."/>
            <person name="Pallen M.J."/>
        </authorList>
    </citation>
    <scope>NUCLEOTIDE SEQUENCE</scope>
    <source>
        <strain evidence="2">ChiSxjej2B14-8506</strain>
    </source>
</reference>
<dbReference type="InterPro" id="IPR023346">
    <property type="entry name" value="Lysozyme-like_dom_sf"/>
</dbReference>
<reference evidence="2" key="1">
    <citation type="submission" date="2020-10" db="EMBL/GenBank/DDBJ databases">
        <authorList>
            <person name="Gilroy R."/>
        </authorList>
    </citation>
    <scope>NUCLEOTIDE SEQUENCE</scope>
    <source>
        <strain evidence="2">ChiSxjej2B14-8506</strain>
    </source>
</reference>
<organism evidence="2 3">
    <name type="scientific">Candidatus Fimadaptatus faecigallinarum</name>
    <dbReference type="NCBI Taxonomy" id="2840814"/>
    <lineage>
        <taxon>Bacteria</taxon>
        <taxon>Bacillati</taxon>
        <taxon>Bacillota</taxon>
        <taxon>Clostridia</taxon>
        <taxon>Eubacteriales</taxon>
        <taxon>Candidatus Fimadaptatus</taxon>
    </lineage>
</organism>
<proteinExistence type="predicted"/>
<dbReference type="InterPro" id="IPR008258">
    <property type="entry name" value="Transglycosylase_SLT_dom_1"/>
</dbReference>
<protein>
    <submittedName>
        <fullName evidence="2">Lytic transglycosylase domain-containing protein</fullName>
    </submittedName>
</protein>
<dbReference type="Proteomes" id="UP000824123">
    <property type="component" value="Unassembled WGS sequence"/>
</dbReference>
<evidence type="ECO:0000259" key="1">
    <source>
        <dbReference type="Pfam" id="PF01464"/>
    </source>
</evidence>
<evidence type="ECO:0000313" key="2">
    <source>
        <dbReference type="EMBL" id="HIU47034.1"/>
    </source>
</evidence>
<dbReference type="SUPFAM" id="SSF53955">
    <property type="entry name" value="Lysozyme-like"/>
    <property type="match status" value="1"/>
</dbReference>
<feature type="domain" description="Transglycosylase SLT" evidence="1">
    <location>
        <begin position="20"/>
        <end position="128"/>
    </location>
</feature>
<dbReference type="PANTHER" id="PTHR37423">
    <property type="entry name" value="SOLUBLE LYTIC MUREIN TRANSGLYCOSYLASE-RELATED"/>
    <property type="match status" value="1"/>
</dbReference>